<dbReference type="AlphaFoldDB" id="A0A061HGP6"/>
<dbReference type="Proteomes" id="UP000053664">
    <property type="component" value="Unassembled WGS sequence"/>
</dbReference>
<keyword evidence="7 9" id="KW-0460">Magnesium</keyword>
<evidence type="ECO:0000256" key="13">
    <source>
        <dbReference type="SAM" id="Phobius"/>
    </source>
</evidence>
<dbReference type="CDD" id="cd16012">
    <property type="entry name" value="ALP"/>
    <property type="match status" value="1"/>
</dbReference>
<dbReference type="Pfam" id="PF00245">
    <property type="entry name" value="Alk_phosphatase"/>
    <property type="match status" value="1"/>
</dbReference>
<feature type="binding site" evidence="9">
    <location>
        <position position="424"/>
    </location>
    <ligand>
        <name>Zn(2+)</name>
        <dbReference type="ChEBI" id="CHEBI:29105"/>
        <label>2</label>
    </ligand>
</feature>
<feature type="binding site" evidence="9">
    <location>
        <position position="586"/>
    </location>
    <ligand>
        <name>Zn(2+)</name>
        <dbReference type="ChEBI" id="CHEBI:29105"/>
        <label>2</label>
    </ligand>
</feature>
<proteinExistence type="inferred from homology"/>
<organism evidence="14 15">
    <name type="scientific">Pseudozyma flocculosa PF-1</name>
    <dbReference type="NCBI Taxonomy" id="1277687"/>
    <lineage>
        <taxon>Eukaryota</taxon>
        <taxon>Fungi</taxon>
        <taxon>Dikarya</taxon>
        <taxon>Basidiomycota</taxon>
        <taxon>Ustilaginomycotina</taxon>
        <taxon>Ustilaginomycetes</taxon>
        <taxon>Ustilaginales</taxon>
        <taxon>Ustilaginaceae</taxon>
        <taxon>Pseudozyma</taxon>
    </lineage>
</organism>
<keyword evidence="3" id="KW-0597">Phosphoprotein</keyword>
<evidence type="ECO:0000256" key="9">
    <source>
        <dbReference type="PIRSR" id="PIRSR601952-2"/>
    </source>
</evidence>
<dbReference type="InterPro" id="IPR017850">
    <property type="entry name" value="Alkaline_phosphatase_core_sf"/>
</dbReference>
<dbReference type="Gene3D" id="3.40.720.10">
    <property type="entry name" value="Alkaline Phosphatase, subunit A"/>
    <property type="match status" value="2"/>
</dbReference>
<feature type="region of interest" description="Disordered" evidence="12">
    <location>
        <begin position="1"/>
        <end position="43"/>
    </location>
</feature>
<feature type="binding site" evidence="9">
    <location>
        <position position="377"/>
    </location>
    <ligand>
        <name>Zn(2+)</name>
        <dbReference type="ChEBI" id="CHEBI:29105"/>
        <label>2</label>
    </ligand>
</feature>
<dbReference type="InterPro" id="IPR018299">
    <property type="entry name" value="Alkaline_phosphatase_AS"/>
</dbReference>
<dbReference type="GO" id="GO:0046872">
    <property type="term" value="F:metal ion binding"/>
    <property type="evidence" value="ECO:0007669"/>
    <property type="project" value="UniProtKB-KW"/>
</dbReference>
<sequence length="639" mass="68669">MEVNFSITVGSQSARPQHDELPAPVSQQGEKASAASVRHAETVPAPEREPTLRLTANFKNLLFFALGALYMAWTVGSLNGISFPWSPHVKHNVIMMVSDGFGPASETYTRAFYQALTNNTAYDAAYRLPLDTILVGTHRSRSSNSLITDSAAGATAFACAKKSYNGAIGVDADARSCGTVFEAAKRKGLLTGVVVTTRLTDATPAAFISHAASRAEEPLIASQLIGGKQNPLGERTLDLAIGGGGCNFLPKSSPQSCRLDDEDTVQVAKELGWDVRIAFPTDQKLTGAGVDSASQREQAARDTKALFDDIETSEVKLPLLTLLAPGNTPFDIDRRNIPAALRPPSLAQMATKALNLLSRSSDNKNGFIIMIEGSQIDLCAHNNDPACHAREALAYQDTIQAVKNFVDQHNNRHERTVLISTSDHETGGVTLGRQLTEGYPNYAYYPERLLDVKHSAPILSAVLLEFVRAQQQGSKEGHKFDDKVVLDFIRQKILGRDGLGFVSDKQGGPATEDEARKVLAAVKEELDAEQRLSAAAGADGAAFQQVHPADYRAQAPVPPTGINKVRKAIADVSARRAEIGFSTEGHTGVDINVYAHGYDAHKLAGNQENTNIGDFIAGYLGLDLDAITRELNGNKTTKA</sequence>
<dbReference type="Gene3D" id="1.10.60.40">
    <property type="match status" value="2"/>
</dbReference>
<evidence type="ECO:0000256" key="12">
    <source>
        <dbReference type="SAM" id="MobiDB-lite"/>
    </source>
</evidence>
<dbReference type="GeneID" id="19316619"/>
<evidence type="ECO:0000256" key="8">
    <source>
        <dbReference type="PIRSR" id="PIRSR601952-1"/>
    </source>
</evidence>
<protein>
    <recommendedName>
        <fullName evidence="2 11">Alkaline phosphatase</fullName>
        <ecNumber evidence="2 11">3.1.3.1</ecNumber>
    </recommendedName>
</protein>
<evidence type="ECO:0000313" key="15">
    <source>
        <dbReference type="Proteomes" id="UP000053664"/>
    </source>
</evidence>
<evidence type="ECO:0000256" key="4">
    <source>
        <dbReference type="ARBA" id="ARBA00022723"/>
    </source>
</evidence>
<evidence type="ECO:0000256" key="6">
    <source>
        <dbReference type="ARBA" id="ARBA00022833"/>
    </source>
</evidence>
<dbReference type="GO" id="GO:0000329">
    <property type="term" value="C:fungal-type vacuole membrane"/>
    <property type="evidence" value="ECO:0007669"/>
    <property type="project" value="TreeGrafter"/>
</dbReference>
<gene>
    <name evidence="14" type="ORF">PFL1_02499</name>
</gene>
<dbReference type="OrthoDB" id="5818554at2759"/>
<evidence type="ECO:0000256" key="5">
    <source>
        <dbReference type="ARBA" id="ARBA00022801"/>
    </source>
</evidence>
<feature type="binding site" evidence="9">
    <location>
        <position position="381"/>
    </location>
    <ligand>
        <name>Zn(2+)</name>
        <dbReference type="ChEBI" id="CHEBI:29105"/>
        <label>2</label>
    </ligand>
</feature>
<keyword evidence="4 9" id="KW-0479">Metal-binding</keyword>
<dbReference type="EC" id="3.1.3.1" evidence="2 11"/>
<keyword evidence="13" id="KW-1133">Transmembrane helix</keyword>
<name>A0A061HGP6_9BASI</name>
<feature type="compositionally biased region" description="Polar residues" evidence="12">
    <location>
        <begin position="1"/>
        <end position="15"/>
    </location>
</feature>
<keyword evidence="13" id="KW-0472">Membrane</keyword>
<keyword evidence="5 11" id="KW-0378">Hydrolase</keyword>
<evidence type="ECO:0000256" key="11">
    <source>
        <dbReference type="RuleBase" id="RU003947"/>
    </source>
</evidence>
<comment type="similarity">
    <text evidence="1 10">Belongs to the alkaline phosphatase family.</text>
</comment>
<evidence type="ECO:0000256" key="7">
    <source>
        <dbReference type="ARBA" id="ARBA00022842"/>
    </source>
</evidence>
<dbReference type="SMART" id="SM00098">
    <property type="entry name" value="alkPPc"/>
    <property type="match status" value="1"/>
</dbReference>
<evidence type="ECO:0000256" key="2">
    <source>
        <dbReference type="ARBA" id="ARBA00012647"/>
    </source>
</evidence>
<dbReference type="PANTHER" id="PTHR11596:SF5">
    <property type="entry name" value="ALKALINE PHOSPHATASE"/>
    <property type="match status" value="1"/>
</dbReference>
<reference evidence="14 15" key="1">
    <citation type="journal article" date="2013" name="Plant Cell">
        <title>The transition from a phytopathogenic smut ancestor to an anamorphic biocontrol agent deciphered by comparative whole-genome analysis.</title>
        <authorList>
            <person name="Lefebvre F."/>
            <person name="Joly D.L."/>
            <person name="Labbe C."/>
            <person name="Teichmann B."/>
            <person name="Linning R."/>
            <person name="Belzile F."/>
            <person name="Bakkeren G."/>
            <person name="Belanger R.R."/>
        </authorList>
    </citation>
    <scope>NUCLEOTIDE SEQUENCE [LARGE SCALE GENOMIC DNA]</scope>
    <source>
        <strain evidence="14 15">PF-1</strain>
    </source>
</reference>
<dbReference type="RefSeq" id="XP_007878207.1">
    <property type="nucleotide sequence ID" value="XM_007880016.1"/>
</dbReference>
<feature type="binding site" evidence="9">
    <location>
        <position position="423"/>
    </location>
    <ligand>
        <name>Zn(2+)</name>
        <dbReference type="ChEBI" id="CHEBI:29105"/>
        <label>2</label>
    </ligand>
</feature>
<dbReference type="KEGG" id="pfp:PFL1_02499"/>
<comment type="cofactor">
    <cofactor evidence="9">
        <name>Mg(2+)</name>
        <dbReference type="ChEBI" id="CHEBI:18420"/>
    </cofactor>
    <text evidence="9">Binds 1 Mg(2+) ion.</text>
</comment>
<feature type="binding site" evidence="9">
    <location>
        <position position="99"/>
    </location>
    <ligand>
        <name>Mg(2+)</name>
        <dbReference type="ChEBI" id="CHEBI:18420"/>
    </ligand>
</feature>
<evidence type="ECO:0000256" key="10">
    <source>
        <dbReference type="RuleBase" id="RU003946"/>
    </source>
</evidence>
<dbReference type="HOGENOM" id="CLU_008539_6_0_1"/>
<feature type="transmembrane region" description="Helical" evidence="13">
    <location>
        <begin position="61"/>
        <end position="85"/>
    </location>
</feature>
<feature type="active site" description="Phosphoserine intermediate" evidence="8">
    <location>
        <position position="150"/>
    </location>
</feature>
<evidence type="ECO:0000256" key="3">
    <source>
        <dbReference type="ARBA" id="ARBA00022553"/>
    </source>
</evidence>
<dbReference type="eggNOG" id="KOG4126">
    <property type="taxonomic scope" value="Eukaryota"/>
</dbReference>
<dbReference type="InterPro" id="IPR001952">
    <property type="entry name" value="Alkaline_phosphatase"/>
</dbReference>
<dbReference type="SUPFAM" id="SSF53649">
    <property type="entry name" value="Alkaline phosphatase-like"/>
    <property type="match status" value="1"/>
</dbReference>
<dbReference type="GO" id="GO:0004035">
    <property type="term" value="F:alkaline phosphatase activity"/>
    <property type="evidence" value="ECO:0007669"/>
    <property type="project" value="UniProtKB-EC"/>
</dbReference>
<comment type="catalytic activity">
    <reaction evidence="11">
        <text>a phosphate monoester + H2O = an alcohol + phosphate</text>
        <dbReference type="Rhea" id="RHEA:15017"/>
        <dbReference type="ChEBI" id="CHEBI:15377"/>
        <dbReference type="ChEBI" id="CHEBI:30879"/>
        <dbReference type="ChEBI" id="CHEBI:43474"/>
        <dbReference type="ChEBI" id="CHEBI:67140"/>
        <dbReference type="EC" id="3.1.3.1"/>
    </reaction>
</comment>
<evidence type="ECO:0000256" key="1">
    <source>
        <dbReference type="ARBA" id="ARBA00005984"/>
    </source>
</evidence>
<keyword evidence="6 9" id="KW-0862">Zinc</keyword>
<feature type="binding site" evidence="9">
    <location>
        <position position="372"/>
    </location>
    <ligand>
        <name>Mg(2+)</name>
        <dbReference type="ChEBI" id="CHEBI:18420"/>
    </ligand>
</feature>
<accession>A0A061HGP6</accession>
<keyword evidence="13" id="KW-0812">Transmembrane</keyword>
<evidence type="ECO:0000313" key="14">
    <source>
        <dbReference type="EMBL" id="EPQ29826.1"/>
    </source>
</evidence>
<feature type="binding site" evidence="9">
    <location>
        <position position="99"/>
    </location>
    <ligand>
        <name>Zn(2+)</name>
        <dbReference type="ChEBI" id="CHEBI:29105"/>
        <label>2</label>
    </ligand>
</feature>
<dbReference type="PROSITE" id="PS00123">
    <property type="entry name" value="ALKALINE_PHOSPHATASE"/>
    <property type="match status" value="1"/>
</dbReference>
<dbReference type="PRINTS" id="PR00113">
    <property type="entry name" value="ALKPHPHTASE"/>
</dbReference>
<feature type="binding site" evidence="9">
    <location>
        <position position="201"/>
    </location>
    <ligand>
        <name>Mg(2+)</name>
        <dbReference type="ChEBI" id="CHEBI:18420"/>
    </ligand>
</feature>
<feature type="binding site" evidence="9">
    <location>
        <position position="203"/>
    </location>
    <ligand>
        <name>Mg(2+)</name>
        <dbReference type="ChEBI" id="CHEBI:18420"/>
    </ligand>
</feature>
<dbReference type="EMBL" id="KE361629">
    <property type="protein sequence ID" value="EPQ29826.1"/>
    <property type="molecule type" value="Genomic_DNA"/>
</dbReference>
<dbReference type="PANTHER" id="PTHR11596">
    <property type="entry name" value="ALKALINE PHOSPHATASE"/>
    <property type="match status" value="1"/>
</dbReference>
<comment type="cofactor">
    <cofactor evidence="9">
        <name>Zn(2+)</name>
        <dbReference type="ChEBI" id="CHEBI:29105"/>
    </cofactor>
    <text evidence="9">Binds 2 Zn(2+) ions.</text>
</comment>